<keyword evidence="5" id="KW-1185">Reference proteome</keyword>
<feature type="signal peptide" evidence="1">
    <location>
        <begin position="1"/>
        <end position="18"/>
    </location>
</feature>
<evidence type="ECO:0000259" key="2">
    <source>
        <dbReference type="Pfam" id="PF09792"/>
    </source>
</evidence>
<dbReference type="OrthoDB" id="4657524at2759"/>
<comment type="caution">
    <text evidence="4">The sequence shown here is derived from an EMBL/GenBank/DDBJ whole genome shotgun (WGS) entry which is preliminary data.</text>
</comment>
<evidence type="ECO:0000259" key="3">
    <source>
        <dbReference type="Pfam" id="PF22799"/>
    </source>
</evidence>
<dbReference type="RefSeq" id="XP_040720231.1">
    <property type="nucleotide sequence ID" value="XM_040864881.1"/>
</dbReference>
<reference evidence="4 5" key="1">
    <citation type="submission" date="2016-07" db="EMBL/GenBank/DDBJ databases">
        <title>Pervasive Adenine N6-methylation of Active Genes in Fungi.</title>
        <authorList>
            <consortium name="DOE Joint Genome Institute"/>
            <person name="Mondo S.J."/>
            <person name="Dannebaum R.O."/>
            <person name="Kuo R.C."/>
            <person name="Labutti K."/>
            <person name="Haridas S."/>
            <person name="Kuo A."/>
            <person name="Salamov A."/>
            <person name="Ahrendt S.R."/>
            <person name="Lipzen A."/>
            <person name="Sullivan W."/>
            <person name="Andreopoulos W.B."/>
            <person name="Clum A."/>
            <person name="Lindquist E."/>
            <person name="Daum C."/>
            <person name="Ramamoorthy G.K."/>
            <person name="Gryganskyi A."/>
            <person name="Culley D."/>
            <person name="Magnuson J.K."/>
            <person name="James T.Y."/>
            <person name="O'Malley M.A."/>
            <person name="Stajich J.E."/>
            <person name="Spatafora J.W."/>
            <person name="Visel A."/>
            <person name="Grigoriev I.V."/>
        </authorList>
    </citation>
    <scope>NUCLEOTIDE SEQUENCE [LARGE SCALE GENOMIC DNA]</scope>
    <source>
        <strain evidence="4 5">CBS 129021</strain>
    </source>
</reference>
<feature type="domain" description="Cell wall mannoprotein PIR1-like C-terminal" evidence="3">
    <location>
        <begin position="69"/>
        <end position="138"/>
    </location>
</feature>
<feature type="domain" description="Ubiquitin 3 binding protein But2 C-terminal" evidence="2">
    <location>
        <begin position="180"/>
        <end position="335"/>
    </location>
</feature>
<sequence length="345" mass="37211">MALLVWGILFTSFSQGNAISIRSNAACGFHLSTSSSSGEISVGQLSNGQARAGKGIKPSVFTWFGDAFLDQQGRGCWWTPPTSVLQCDINQQPDHRFEIGCDGTLSYLSQSTFYQCQTGDDDQVNIYLSSSGGNCQPISLVTSGCGSLSPQPQPQPTVHPAPVLPPAPVSCPPDLDGPFESPHLIIPIDKAHPTKPYGSSLFGQVSENASTIFNFDIPLSSAATDQSCKTIFAFPTKDQLQTSSYFFTGDGLVSFARLGEDVGVGLDTTYDKAVEMGRGERELGVFELRPGNTYVIESFECKELAGREVVYVMMVAKGYGDGVETCLVYFQDWNPSPIGLFIRKC</sequence>
<protein>
    <submittedName>
        <fullName evidence="4">Ubiquitin 3 binding protein But2 C-terminal domain-domain-containing protein</fullName>
    </submittedName>
</protein>
<gene>
    <name evidence="4" type="ORF">BCR38DRAFT_503590</name>
</gene>
<evidence type="ECO:0000313" key="5">
    <source>
        <dbReference type="Proteomes" id="UP000193689"/>
    </source>
</evidence>
<evidence type="ECO:0000313" key="4">
    <source>
        <dbReference type="EMBL" id="ORY70281.1"/>
    </source>
</evidence>
<dbReference type="AlphaFoldDB" id="A0A1Y2EFC2"/>
<dbReference type="Pfam" id="PF09792">
    <property type="entry name" value="But2"/>
    <property type="match status" value="1"/>
</dbReference>
<dbReference type="InterPro" id="IPR054508">
    <property type="entry name" value="PIR1-like_C"/>
</dbReference>
<feature type="chain" id="PRO_5012169278" evidence="1">
    <location>
        <begin position="19"/>
        <end position="345"/>
    </location>
</feature>
<dbReference type="EMBL" id="MCFJ01000002">
    <property type="protein sequence ID" value="ORY70281.1"/>
    <property type="molecule type" value="Genomic_DNA"/>
</dbReference>
<organism evidence="4 5">
    <name type="scientific">Pseudomassariella vexata</name>
    <dbReference type="NCBI Taxonomy" id="1141098"/>
    <lineage>
        <taxon>Eukaryota</taxon>
        <taxon>Fungi</taxon>
        <taxon>Dikarya</taxon>
        <taxon>Ascomycota</taxon>
        <taxon>Pezizomycotina</taxon>
        <taxon>Sordariomycetes</taxon>
        <taxon>Xylariomycetidae</taxon>
        <taxon>Amphisphaeriales</taxon>
        <taxon>Pseudomassariaceae</taxon>
        <taxon>Pseudomassariella</taxon>
    </lineage>
</organism>
<name>A0A1Y2EFC2_9PEZI</name>
<accession>A0A1Y2EFC2</accession>
<dbReference type="PANTHER" id="PTHR39613">
    <property type="entry name" value="ANCHORED CELL WALL PROTEIN, PUTATIVE (AFU_ORTHOLOGUE AFUA_4G08960)-RELATED"/>
    <property type="match status" value="1"/>
</dbReference>
<dbReference type="Proteomes" id="UP000193689">
    <property type="component" value="Unassembled WGS sequence"/>
</dbReference>
<proteinExistence type="predicted"/>
<evidence type="ECO:0000256" key="1">
    <source>
        <dbReference type="SAM" id="SignalP"/>
    </source>
</evidence>
<keyword evidence="1" id="KW-0732">Signal</keyword>
<dbReference type="Pfam" id="PF22799">
    <property type="entry name" value="PIR1-like_C"/>
    <property type="match status" value="1"/>
</dbReference>
<dbReference type="STRING" id="1141098.A0A1Y2EFC2"/>
<dbReference type="PANTHER" id="PTHR39613:SF1">
    <property type="entry name" value="ANCHORED CELL WALL PROTEIN, PUTATIVE (AFU_ORTHOLOGUE AFUA_4G08960)-RELATED"/>
    <property type="match status" value="1"/>
</dbReference>
<dbReference type="InParanoid" id="A0A1Y2EFC2"/>
<dbReference type="InterPro" id="IPR018620">
    <property type="entry name" value="Ubiquitin3-bd_protein_But2_C"/>
</dbReference>
<dbReference type="GeneID" id="63781093"/>